<dbReference type="AlphaFoldDB" id="A0AAV8XQJ9"/>
<proteinExistence type="predicted"/>
<accession>A0AAV8XQJ9</accession>
<protein>
    <submittedName>
        <fullName evidence="1">Uncharacterized protein</fullName>
    </submittedName>
</protein>
<dbReference type="EMBL" id="JANEYF010002904">
    <property type="protein sequence ID" value="KAJ8941095.1"/>
    <property type="molecule type" value="Genomic_DNA"/>
</dbReference>
<reference evidence="1" key="1">
    <citation type="journal article" date="2023" name="Insect Mol. Biol.">
        <title>Genome sequencing provides insights into the evolution of gene families encoding plant cell wall-degrading enzymes in longhorned beetles.</title>
        <authorList>
            <person name="Shin N.R."/>
            <person name="Okamura Y."/>
            <person name="Kirsch R."/>
            <person name="Pauchet Y."/>
        </authorList>
    </citation>
    <scope>NUCLEOTIDE SEQUENCE</scope>
    <source>
        <strain evidence="1">RBIC_L_NR</strain>
    </source>
</reference>
<organism evidence="1 2">
    <name type="scientific">Rhamnusium bicolor</name>
    <dbReference type="NCBI Taxonomy" id="1586634"/>
    <lineage>
        <taxon>Eukaryota</taxon>
        <taxon>Metazoa</taxon>
        <taxon>Ecdysozoa</taxon>
        <taxon>Arthropoda</taxon>
        <taxon>Hexapoda</taxon>
        <taxon>Insecta</taxon>
        <taxon>Pterygota</taxon>
        <taxon>Neoptera</taxon>
        <taxon>Endopterygota</taxon>
        <taxon>Coleoptera</taxon>
        <taxon>Polyphaga</taxon>
        <taxon>Cucujiformia</taxon>
        <taxon>Chrysomeloidea</taxon>
        <taxon>Cerambycidae</taxon>
        <taxon>Lepturinae</taxon>
        <taxon>Rhagiini</taxon>
        <taxon>Rhamnusium</taxon>
    </lineage>
</organism>
<evidence type="ECO:0000313" key="1">
    <source>
        <dbReference type="EMBL" id="KAJ8941095.1"/>
    </source>
</evidence>
<evidence type="ECO:0000313" key="2">
    <source>
        <dbReference type="Proteomes" id="UP001162156"/>
    </source>
</evidence>
<name>A0AAV8XQJ9_9CUCU</name>
<dbReference type="Proteomes" id="UP001162156">
    <property type="component" value="Unassembled WGS sequence"/>
</dbReference>
<sequence>MEVTRLEMSVVSSYCPHPVSTEPTIMVSPRPRQSECSATDGITLNTRRSLGGRKTAGFLPSFSIR</sequence>
<comment type="caution">
    <text evidence="1">The sequence shown here is derived from an EMBL/GenBank/DDBJ whole genome shotgun (WGS) entry which is preliminary data.</text>
</comment>
<gene>
    <name evidence="1" type="ORF">NQ314_010500</name>
</gene>
<keyword evidence="2" id="KW-1185">Reference proteome</keyword>